<dbReference type="Pfam" id="PF07690">
    <property type="entry name" value="MFS_1"/>
    <property type="match status" value="1"/>
</dbReference>
<dbReference type="PANTHER" id="PTHR23506:SF26">
    <property type="entry name" value="MFS-TYPE TRANSPORTER SLC18B1"/>
    <property type="match status" value="1"/>
</dbReference>
<dbReference type="InParanoid" id="A0A7M7L0L7"/>
<evidence type="ECO:0000256" key="4">
    <source>
        <dbReference type="ARBA" id="ARBA00022989"/>
    </source>
</evidence>
<sequence length="458" mass="50378">MTLQQNSASKDERSLPPGIPLPSLDNNSRLASTMHEAIDAKRHFTQREFLIMLFLSIACLTEGSCFAHISPFYAEELETRGNSKTQYGILFGCYPFVGMFTAPIVGKLLVRTIRAKNMLVWGMLLDALFTIATGFLTWIDGYPFFYFGLLLRSLQSVGFSMACTTFYAIIGAELGPWAHICLPIIETIYGASVVIGPAIGGFMYERGGFKLPFFFLGISTLITTFLIMATFPVVRKGTQSSRFQSSCLLDIRIILNLLMVMSTFIIVGFNDATLALHLRQFALSPTMTGLSFIICGGFYSVSSVFWGIMCKRVRDPRFIVLCGAVLTNIAVALVGPLPFITVEATLTLVLVMQAFMGTGYGPSFVCSFMHSLHVLTTEKGLPDDLGTYAMLSGIFMPACFFGNAVGPVLGGILLDYYGYRHATLLMFLIVLAMLLLVSASVIHDNCIRPKRTADENRT</sequence>
<dbReference type="Proteomes" id="UP000594260">
    <property type="component" value="Unplaced"/>
</dbReference>
<dbReference type="InterPro" id="IPR020846">
    <property type="entry name" value="MFS_dom"/>
</dbReference>
<proteinExistence type="predicted"/>
<dbReference type="RefSeq" id="XP_022673417.1">
    <property type="nucleotide sequence ID" value="XM_022817682.1"/>
</dbReference>
<dbReference type="RefSeq" id="XP_022673418.1">
    <property type="nucleotide sequence ID" value="XM_022817683.1"/>
</dbReference>
<evidence type="ECO:0000256" key="6">
    <source>
        <dbReference type="SAM" id="MobiDB-lite"/>
    </source>
</evidence>
<dbReference type="PANTHER" id="PTHR23506">
    <property type="entry name" value="GH10249P"/>
    <property type="match status" value="1"/>
</dbReference>
<dbReference type="OMA" id="YFFIAIC"/>
<feature type="transmembrane region" description="Helical" evidence="7">
    <location>
        <begin position="388"/>
        <end position="410"/>
    </location>
</feature>
<evidence type="ECO:0000256" key="2">
    <source>
        <dbReference type="ARBA" id="ARBA00022448"/>
    </source>
</evidence>
<dbReference type="SUPFAM" id="SSF103473">
    <property type="entry name" value="MFS general substrate transporter"/>
    <property type="match status" value="1"/>
</dbReference>
<dbReference type="GeneID" id="111255578"/>
<comment type="subcellular location">
    <subcellularLocation>
        <location evidence="1">Membrane</location>
        <topology evidence="1">Multi-pass membrane protein</topology>
    </subcellularLocation>
</comment>
<feature type="transmembrane region" description="Helical" evidence="7">
    <location>
        <begin position="118"/>
        <end position="139"/>
    </location>
</feature>
<feature type="transmembrane region" description="Helical" evidence="7">
    <location>
        <begin position="86"/>
        <end position="106"/>
    </location>
</feature>
<feature type="transmembrane region" description="Helical" evidence="7">
    <location>
        <begin position="422"/>
        <end position="442"/>
    </location>
</feature>
<dbReference type="InterPro" id="IPR036259">
    <property type="entry name" value="MFS_trans_sf"/>
</dbReference>
<dbReference type="GO" id="GO:0016020">
    <property type="term" value="C:membrane"/>
    <property type="evidence" value="ECO:0007669"/>
    <property type="project" value="UniProtKB-SubCell"/>
</dbReference>
<evidence type="ECO:0000256" key="7">
    <source>
        <dbReference type="SAM" id="Phobius"/>
    </source>
</evidence>
<evidence type="ECO:0000313" key="9">
    <source>
        <dbReference type="EnsemblMetazoa" id="XP_022673417"/>
    </source>
</evidence>
<feature type="transmembrane region" description="Helical" evidence="7">
    <location>
        <begin position="177"/>
        <end position="199"/>
    </location>
</feature>
<dbReference type="GO" id="GO:0022857">
    <property type="term" value="F:transmembrane transporter activity"/>
    <property type="evidence" value="ECO:0007669"/>
    <property type="project" value="InterPro"/>
</dbReference>
<keyword evidence="2" id="KW-0813">Transport</keyword>
<feature type="transmembrane region" description="Helical" evidence="7">
    <location>
        <begin position="346"/>
        <end position="368"/>
    </location>
</feature>
<feature type="transmembrane region" description="Helical" evidence="7">
    <location>
        <begin position="289"/>
        <end position="306"/>
    </location>
</feature>
<dbReference type="Gene3D" id="1.20.1250.20">
    <property type="entry name" value="MFS general substrate transporter like domains"/>
    <property type="match status" value="2"/>
</dbReference>
<evidence type="ECO:0000256" key="5">
    <source>
        <dbReference type="ARBA" id="ARBA00023136"/>
    </source>
</evidence>
<feature type="region of interest" description="Disordered" evidence="6">
    <location>
        <begin position="1"/>
        <end position="25"/>
    </location>
</feature>
<evidence type="ECO:0000256" key="3">
    <source>
        <dbReference type="ARBA" id="ARBA00022692"/>
    </source>
</evidence>
<keyword evidence="10" id="KW-1185">Reference proteome</keyword>
<keyword evidence="4 7" id="KW-1133">Transmembrane helix</keyword>
<protein>
    <recommendedName>
        <fullName evidence="8">Major facilitator superfamily (MFS) profile domain-containing protein</fullName>
    </recommendedName>
</protein>
<keyword evidence="3 7" id="KW-0812">Transmembrane</keyword>
<dbReference type="EnsemblMetazoa" id="XM_022817682">
    <property type="protein sequence ID" value="XP_022673417"/>
    <property type="gene ID" value="LOC111255578"/>
</dbReference>
<dbReference type="RefSeq" id="XP_022673419.1">
    <property type="nucleotide sequence ID" value="XM_022817684.1"/>
</dbReference>
<feature type="transmembrane region" description="Helical" evidence="7">
    <location>
        <begin position="211"/>
        <end position="234"/>
    </location>
</feature>
<evidence type="ECO:0000313" key="10">
    <source>
        <dbReference type="Proteomes" id="UP000594260"/>
    </source>
</evidence>
<accession>A0A7M7L0L7</accession>
<reference evidence="9" key="1">
    <citation type="submission" date="2021-01" db="UniProtKB">
        <authorList>
            <consortium name="EnsemblMetazoa"/>
        </authorList>
    </citation>
    <scope>IDENTIFICATION</scope>
</reference>
<dbReference type="EnsemblMetazoa" id="XM_022817683">
    <property type="protein sequence ID" value="XP_022673418"/>
    <property type="gene ID" value="LOC111255578"/>
</dbReference>
<dbReference type="AlphaFoldDB" id="A0A7M7L0L7"/>
<dbReference type="EnsemblMetazoa" id="XM_022817684">
    <property type="protein sequence ID" value="XP_022673419"/>
    <property type="gene ID" value="LOC111255578"/>
</dbReference>
<feature type="transmembrane region" description="Helical" evidence="7">
    <location>
        <begin position="145"/>
        <end position="170"/>
    </location>
</feature>
<feature type="transmembrane region" description="Helical" evidence="7">
    <location>
        <begin position="318"/>
        <end position="340"/>
    </location>
</feature>
<organism evidence="9 10">
    <name type="scientific">Varroa destructor</name>
    <name type="common">Honeybee mite</name>
    <dbReference type="NCBI Taxonomy" id="109461"/>
    <lineage>
        <taxon>Eukaryota</taxon>
        <taxon>Metazoa</taxon>
        <taxon>Ecdysozoa</taxon>
        <taxon>Arthropoda</taxon>
        <taxon>Chelicerata</taxon>
        <taxon>Arachnida</taxon>
        <taxon>Acari</taxon>
        <taxon>Parasitiformes</taxon>
        <taxon>Mesostigmata</taxon>
        <taxon>Gamasina</taxon>
        <taxon>Dermanyssoidea</taxon>
        <taxon>Varroidae</taxon>
        <taxon>Varroa</taxon>
    </lineage>
</organism>
<dbReference type="InterPro" id="IPR011701">
    <property type="entry name" value="MFS"/>
</dbReference>
<keyword evidence="5 7" id="KW-0472">Membrane</keyword>
<name>A0A7M7L0L7_VARDE</name>
<feature type="transmembrane region" description="Helical" evidence="7">
    <location>
        <begin position="49"/>
        <end position="74"/>
    </location>
</feature>
<dbReference type="KEGG" id="vde:111255578"/>
<feature type="domain" description="Major facilitator superfamily (MFS) profile" evidence="8">
    <location>
        <begin position="51"/>
        <end position="446"/>
    </location>
</feature>
<dbReference type="OrthoDB" id="6430902at2759"/>
<feature type="transmembrane region" description="Helical" evidence="7">
    <location>
        <begin position="246"/>
        <end position="269"/>
    </location>
</feature>
<dbReference type="PROSITE" id="PS50850">
    <property type="entry name" value="MFS"/>
    <property type="match status" value="1"/>
</dbReference>
<evidence type="ECO:0000256" key="1">
    <source>
        <dbReference type="ARBA" id="ARBA00004141"/>
    </source>
</evidence>
<evidence type="ECO:0000259" key="8">
    <source>
        <dbReference type="PROSITE" id="PS50850"/>
    </source>
</evidence>
<dbReference type="InterPro" id="IPR050930">
    <property type="entry name" value="MFS_Vesicular_Transporter"/>
</dbReference>